<dbReference type="InterPro" id="IPR000571">
    <property type="entry name" value="Znf_CCCH"/>
</dbReference>
<dbReference type="OrthoDB" id="410307at2759"/>
<proteinExistence type="predicted"/>
<dbReference type="Proteomes" id="UP000186817">
    <property type="component" value="Unassembled WGS sequence"/>
</dbReference>
<dbReference type="SUPFAM" id="SSF90229">
    <property type="entry name" value="CCCH zinc finger"/>
    <property type="match status" value="1"/>
</dbReference>
<reference evidence="7 8" key="1">
    <citation type="submission" date="2016-02" db="EMBL/GenBank/DDBJ databases">
        <title>Genome analysis of coral dinoflagellate symbionts highlights evolutionary adaptations to a symbiotic lifestyle.</title>
        <authorList>
            <person name="Aranda M."/>
            <person name="Li Y."/>
            <person name="Liew Y.J."/>
            <person name="Baumgarten S."/>
            <person name="Simakov O."/>
            <person name="Wilson M."/>
            <person name="Piel J."/>
            <person name="Ashoor H."/>
            <person name="Bougouffa S."/>
            <person name="Bajic V.B."/>
            <person name="Ryu T."/>
            <person name="Ravasi T."/>
            <person name="Bayer T."/>
            <person name="Micklem G."/>
            <person name="Kim H."/>
            <person name="Bhak J."/>
            <person name="Lajeunesse T.C."/>
            <person name="Voolstra C.R."/>
        </authorList>
    </citation>
    <scope>NUCLEOTIDE SEQUENCE [LARGE SCALE GENOMIC DNA]</scope>
    <source>
        <strain evidence="7 8">CCMP2467</strain>
    </source>
</reference>
<evidence type="ECO:0000256" key="3">
    <source>
        <dbReference type="ARBA" id="ARBA00022833"/>
    </source>
</evidence>
<evidence type="ECO:0000313" key="8">
    <source>
        <dbReference type="Proteomes" id="UP000186817"/>
    </source>
</evidence>
<keyword evidence="8" id="KW-1185">Reference proteome</keyword>
<dbReference type="Gene3D" id="4.10.1000.10">
    <property type="entry name" value="Zinc finger, CCCH-type"/>
    <property type="match status" value="1"/>
</dbReference>
<keyword evidence="2 4" id="KW-0863">Zinc-finger</keyword>
<evidence type="ECO:0000256" key="1">
    <source>
        <dbReference type="ARBA" id="ARBA00022723"/>
    </source>
</evidence>
<evidence type="ECO:0000256" key="4">
    <source>
        <dbReference type="PROSITE-ProRule" id="PRU00723"/>
    </source>
</evidence>
<dbReference type="PROSITE" id="PS50103">
    <property type="entry name" value="ZF_C3H1"/>
    <property type="match status" value="1"/>
</dbReference>
<protein>
    <recommendedName>
        <fullName evidence="6">C3H1-type domain-containing protein</fullName>
    </recommendedName>
</protein>
<sequence length="166" mass="18329">MAHQVYTQSDAGHISVLGGWASGIFRRCAGEVITTIATLGELNAYNQRVFEAACDALEKELPRLPEALRLRLDSALKQVNHNPSDSFVRILRNVVGPGSDRRQACPMFWRGQCKWGPKCKLSHDSSSFENTMESGSWRPPSQSGGKSVGFKQSSDLFKADRCGALW</sequence>
<dbReference type="Pfam" id="PF18044">
    <property type="entry name" value="zf-CCCH_4"/>
    <property type="match status" value="1"/>
</dbReference>
<name>A0A1Q9EME8_SYMMI</name>
<gene>
    <name evidence="7" type="ORF">AK812_SmicGene7938</name>
</gene>
<comment type="caution">
    <text evidence="7">The sequence shown here is derived from an EMBL/GenBank/DDBJ whole genome shotgun (WGS) entry which is preliminary data.</text>
</comment>
<keyword evidence="3 4" id="KW-0862">Zinc</keyword>
<dbReference type="AlphaFoldDB" id="A0A1Q9EME8"/>
<evidence type="ECO:0000259" key="6">
    <source>
        <dbReference type="PROSITE" id="PS50103"/>
    </source>
</evidence>
<dbReference type="EMBL" id="LSRX01000115">
    <property type="protein sequence ID" value="OLQ08531.1"/>
    <property type="molecule type" value="Genomic_DNA"/>
</dbReference>
<keyword evidence="1 4" id="KW-0479">Metal-binding</keyword>
<accession>A0A1Q9EME8</accession>
<feature type="region of interest" description="Disordered" evidence="5">
    <location>
        <begin position="130"/>
        <end position="150"/>
    </location>
</feature>
<feature type="domain" description="C3H1-type" evidence="6">
    <location>
        <begin position="99"/>
        <end position="126"/>
    </location>
</feature>
<evidence type="ECO:0000256" key="2">
    <source>
        <dbReference type="ARBA" id="ARBA00022771"/>
    </source>
</evidence>
<evidence type="ECO:0000256" key="5">
    <source>
        <dbReference type="SAM" id="MobiDB-lite"/>
    </source>
</evidence>
<dbReference type="InterPro" id="IPR036855">
    <property type="entry name" value="Znf_CCCH_sf"/>
</dbReference>
<evidence type="ECO:0000313" key="7">
    <source>
        <dbReference type="EMBL" id="OLQ08531.1"/>
    </source>
</evidence>
<organism evidence="7 8">
    <name type="scientific">Symbiodinium microadriaticum</name>
    <name type="common">Dinoflagellate</name>
    <name type="synonym">Zooxanthella microadriatica</name>
    <dbReference type="NCBI Taxonomy" id="2951"/>
    <lineage>
        <taxon>Eukaryota</taxon>
        <taxon>Sar</taxon>
        <taxon>Alveolata</taxon>
        <taxon>Dinophyceae</taxon>
        <taxon>Suessiales</taxon>
        <taxon>Symbiodiniaceae</taxon>
        <taxon>Symbiodinium</taxon>
    </lineage>
</organism>
<dbReference type="GO" id="GO:0008270">
    <property type="term" value="F:zinc ion binding"/>
    <property type="evidence" value="ECO:0007669"/>
    <property type="project" value="UniProtKB-KW"/>
</dbReference>
<feature type="zinc finger region" description="C3H1-type" evidence="4">
    <location>
        <begin position="99"/>
        <end position="126"/>
    </location>
</feature>
<dbReference type="InterPro" id="IPR041367">
    <property type="entry name" value="Znf-CCCH_4"/>
</dbReference>